<dbReference type="InterPro" id="IPR003593">
    <property type="entry name" value="AAA+_ATPase"/>
</dbReference>
<dbReference type="InterPro" id="IPR027417">
    <property type="entry name" value="P-loop_NTPase"/>
</dbReference>
<dbReference type="SUPFAM" id="SSF52540">
    <property type="entry name" value="P-loop containing nucleoside triphosphate hydrolases"/>
    <property type="match status" value="2"/>
</dbReference>
<dbReference type="RefSeq" id="WP_179491978.1">
    <property type="nucleotide sequence ID" value="NZ_JACCBV010000001.1"/>
</dbReference>
<evidence type="ECO:0000256" key="1">
    <source>
        <dbReference type="ARBA" id="ARBA00022737"/>
    </source>
</evidence>
<dbReference type="PANTHER" id="PTHR19211:SF6">
    <property type="entry name" value="BLL7188 PROTEIN"/>
    <property type="match status" value="1"/>
</dbReference>
<proteinExistence type="predicted"/>
<dbReference type="PANTHER" id="PTHR19211">
    <property type="entry name" value="ATP-BINDING TRANSPORT PROTEIN-RELATED"/>
    <property type="match status" value="1"/>
</dbReference>
<evidence type="ECO:0000259" key="4">
    <source>
        <dbReference type="PROSITE" id="PS50893"/>
    </source>
</evidence>
<dbReference type="Pfam" id="PF00005">
    <property type="entry name" value="ABC_tran"/>
    <property type="match status" value="2"/>
</dbReference>
<comment type="caution">
    <text evidence="5">The sequence shown here is derived from an EMBL/GenBank/DDBJ whole genome shotgun (WGS) entry which is preliminary data.</text>
</comment>
<keyword evidence="2" id="KW-0547">Nucleotide-binding</keyword>
<keyword evidence="6" id="KW-1185">Reference proteome</keyword>
<dbReference type="Gene3D" id="3.40.50.300">
    <property type="entry name" value="P-loop containing nucleotide triphosphate hydrolases"/>
    <property type="match status" value="2"/>
</dbReference>
<accession>A0A7Y9GS63</accession>
<name>A0A7Y9GS63_9MICO</name>
<dbReference type="GO" id="GO:0016887">
    <property type="term" value="F:ATP hydrolysis activity"/>
    <property type="evidence" value="ECO:0007669"/>
    <property type="project" value="InterPro"/>
</dbReference>
<organism evidence="5 6">
    <name type="scientific">Microbacterium immunditiarum</name>
    <dbReference type="NCBI Taxonomy" id="337480"/>
    <lineage>
        <taxon>Bacteria</taxon>
        <taxon>Bacillati</taxon>
        <taxon>Actinomycetota</taxon>
        <taxon>Actinomycetes</taxon>
        <taxon>Micrococcales</taxon>
        <taxon>Microbacteriaceae</taxon>
        <taxon>Microbacterium</taxon>
    </lineage>
</organism>
<gene>
    <name evidence="5" type="ORF">BJ991_003429</name>
</gene>
<reference evidence="5 6" key="1">
    <citation type="submission" date="2020-07" db="EMBL/GenBank/DDBJ databases">
        <title>Sequencing the genomes of 1000 actinobacteria strains.</title>
        <authorList>
            <person name="Klenk H.-P."/>
        </authorList>
    </citation>
    <scope>NUCLEOTIDE SEQUENCE [LARGE SCALE GENOMIC DNA]</scope>
    <source>
        <strain evidence="5 6">DSM 24662</strain>
    </source>
</reference>
<dbReference type="Proteomes" id="UP000576969">
    <property type="component" value="Unassembled WGS sequence"/>
</dbReference>
<evidence type="ECO:0000256" key="3">
    <source>
        <dbReference type="ARBA" id="ARBA00022840"/>
    </source>
</evidence>
<dbReference type="AlphaFoldDB" id="A0A7Y9GS63"/>
<evidence type="ECO:0000313" key="6">
    <source>
        <dbReference type="Proteomes" id="UP000576969"/>
    </source>
</evidence>
<evidence type="ECO:0000313" key="5">
    <source>
        <dbReference type="EMBL" id="NYE21401.1"/>
    </source>
</evidence>
<dbReference type="EMBL" id="JACCBV010000001">
    <property type="protein sequence ID" value="NYE21401.1"/>
    <property type="molecule type" value="Genomic_DNA"/>
</dbReference>
<dbReference type="GO" id="GO:0005524">
    <property type="term" value="F:ATP binding"/>
    <property type="evidence" value="ECO:0007669"/>
    <property type="project" value="UniProtKB-KW"/>
</dbReference>
<dbReference type="InterPro" id="IPR003439">
    <property type="entry name" value="ABC_transporter-like_ATP-bd"/>
</dbReference>
<sequence length="558" mass="59775">MSTHTLTPSVVLDRVSFTWPDGTAALTDVTGAFGSRRTGLVGRNGAGKSTLLQLIAGEIAPTSGRLDAVADAASLPQRLTLEVDRPVADVLGIGDALRALRAIESGDPDPRHFDAVGADWDVEARAHAALAEAGLAPEMLDRRVGELSGGEAVLTAIAGIRLGSAGERAPIALLDEPTNNLDRNARTRLYDMVRSWRGTLIVVSHDVALLDLMDETAELYANELSVFGGPYSEWRAWLDTEQDAARQAERSAAQALRREKRQRIEAETTIARRRQMGQKAFDEKRVPKIVMNARKRAAQVSAGKLRGEKADREATAREALDAAERRVRDEAIVKIDLPDPGVPAGRRIATISDAHHAWIVQGPERVALIGPNGVGKTTLLERLVGGTGVEVNPSGSIGDSGAEAGAEARFSPALSRAVAHTDRIGYLPQRIDGLDDRSSVLENVSAVAQSIGIAELRNRLARFLIRGSTVERPVGTLSGGERFRVALARLLLADPPPQLLVLDEPTNNLDLDTVDQLVGALAAYRGAVLVVSHDDVFLERLGVDLVLELAPDGTLTER</sequence>
<protein>
    <submittedName>
        <fullName evidence="5">ATPase subunit of ABC transporter with duplicated ATPase domains</fullName>
    </submittedName>
</protein>
<feature type="domain" description="ABC transporter" evidence="4">
    <location>
        <begin position="327"/>
        <end position="558"/>
    </location>
</feature>
<keyword evidence="1" id="KW-0677">Repeat</keyword>
<dbReference type="InterPro" id="IPR050611">
    <property type="entry name" value="ABCF"/>
</dbReference>
<feature type="domain" description="ABC transporter" evidence="4">
    <location>
        <begin position="10"/>
        <end position="246"/>
    </location>
</feature>
<evidence type="ECO:0000256" key="2">
    <source>
        <dbReference type="ARBA" id="ARBA00022741"/>
    </source>
</evidence>
<dbReference type="SMART" id="SM00382">
    <property type="entry name" value="AAA"/>
    <property type="match status" value="2"/>
</dbReference>
<dbReference type="PROSITE" id="PS50893">
    <property type="entry name" value="ABC_TRANSPORTER_2"/>
    <property type="match status" value="2"/>
</dbReference>
<keyword evidence="3" id="KW-0067">ATP-binding</keyword>